<evidence type="ECO:0000259" key="3">
    <source>
        <dbReference type="Pfam" id="PF12222"/>
    </source>
</evidence>
<keyword evidence="5" id="KW-1185">Reference proteome</keyword>
<reference evidence="4" key="1">
    <citation type="journal article" date="2023" name="Mol. Phylogenet. Evol.">
        <title>Genome-scale phylogeny and comparative genomics of the fungal order Sordariales.</title>
        <authorList>
            <person name="Hensen N."/>
            <person name="Bonometti L."/>
            <person name="Westerberg I."/>
            <person name="Brannstrom I.O."/>
            <person name="Guillou S."/>
            <person name="Cros-Aarteil S."/>
            <person name="Calhoun S."/>
            <person name="Haridas S."/>
            <person name="Kuo A."/>
            <person name="Mondo S."/>
            <person name="Pangilinan J."/>
            <person name="Riley R."/>
            <person name="LaButti K."/>
            <person name="Andreopoulos B."/>
            <person name="Lipzen A."/>
            <person name="Chen C."/>
            <person name="Yan M."/>
            <person name="Daum C."/>
            <person name="Ng V."/>
            <person name="Clum A."/>
            <person name="Steindorff A."/>
            <person name="Ohm R.A."/>
            <person name="Martin F."/>
            <person name="Silar P."/>
            <person name="Natvig D.O."/>
            <person name="Lalanne C."/>
            <person name="Gautier V."/>
            <person name="Ament-Velasquez S.L."/>
            <person name="Kruys A."/>
            <person name="Hutchinson M.I."/>
            <person name="Powell A.J."/>
            <person name="Barry K."/>
            <person name="Miller A.N."/>
            <person name="Grigoriev I.V."/>
            <person name="Debuchy R."/>
            <person name="Gladieux P."/>
            <person name="Hiltunen Thoren M."/>
            <person name="Johannesson H."/>
        </authorList>
    </citation>
    <scope>NUCLEOTIDE SEQUENCE</scope>
    <source>
        <strain evidence="4">CBS 141.50</strain>
    </source>
</reference>
<protein>
    <submittedName>
        <fullName evidence="4">Peptide N-acetyl-beta-D-glucosaminyl asparaginase amidase A-domain-containing protein</fullName>
    </submittedName>
</protein>
<evidence type="ECO:0000313" key="4">
    <source>
        <dbReference type="EMBL" id="KAK4144312.1"/>
    </source>
</evidence>
<keyword evidence="2" id="KW-0472">Membrane</keyword>
<dbReference type="AlphaFoldDB" id="A0AAN6V3W2"/>
<keyword evidence="2" id="KW-1133">Transmembrane helix</keyword>
<feature type="domain" description="Peptide N-acetyl-beta-D-glucosaminyl asparaginase amidase A N-terminal" evidence="3">
    <location>
        <begin position="139"/>
        <end position="461"/>
    </location>
</feature>
<evidence type="ECO:0000256" key="2">
    <source>
        <dbReference type="SAM" id="Phobius"/>
    </source>
</evidence>
<gene>
    <name evidence="4" type="ORF">C8A04DRAFT_28000</name>
</gene>
<accession>A0AAN6V3W2</accession>
<dbReference type="PANTHER" id="PTHR31104">
    <property type="entry name" value="PEPTIDE-N4-(N-ACETYL-BETA-GLUCOSAMINYL)ASPARAGINE AMIDASE A PROTEIN"/>
    <property type="match status" value="1"/>
</dbReference>
<keyword evidence="2" id="KW-0812">Transmembrane</keyword>
<feature type="region of interest" description="Disordered" evidence="1">
    <location>
        <begin position="625"/>
        <end position="653"/>
    </location>
</feature>
<evidence type="ECO:0000313" key="5">
    <source>
        <dbReference type="Proteomes" id="UP001302676"/>
    </source>
</evidence>
<dbReference type="Pfam" id="PF12222">
    <property type="entry name" value="PNGaseA"/>
    <property type="match status" value="1"/>
</dbReference>
<dbReference type="InterPro" id="IPR021102">
    <property type="entry name" value="PNGase_A"/>
</dbReference>
<sequence length="729" mass="78559">MASIDVEKRAILAAEDFPTPDTKVNNTSRSRRNTRYFLALILGGLALLSIAITSQRCSATTSLFTSHAVSQHHHIIHHDAELDSLTHVTKKEVGVTAATATTSTAAPGRTVLKNFEVAQPVLLPGGPTESDGSTKGGDEGEVCSVLLMRHDFAFSYGAPFVGDYTPPDCDFNRAVLNFSVVSQGRQFDRLAIMYFGDTEVWRTSTAEPTAPPGISWIYLKDMTQYLYFWKSPQRVIFDLGNLVDDTYTGIFNTTMTAIFYKADVDTDQAPPSDLILPISARQGAKDSISRFILPEENASNTISLPRNIQRAVFSVSANGQATEEFWWSNVPQTDVATFNKTAGELPGLSPFREVQVLIDGQLAGVQWPFPVVFTGGVVPSLHRPIAGIHAFDLREHEIDITPFLGLLCDGKDHTFTIRVAGLDNSASGGDGNTATLTETVNESWYVTGKLFLWLNPDSDAITAGDPPAIDAPPPKIEVTRSLAQGEQAAVGGRIASSLNKTLHYTTSVKRALRITSGSASWTQTLSYTNDGLVADFGSIQINDMTLSGTDVADKTDKAKGQEGYYRATYAYPLFCNSSYGYTPAGNLSISGHLRQGKEVSVFGASVFATGLEAFAQVGGDRSKGLKGKTSKLSTTKEGTAEFRQAADGSSSTGWGEARQVFWFGLEEGDSTEDADEVGGGKGRGEELYYREVAAVNGTLTEDVKRIEGVRVGGDGSERRVLDTAATEFA</sequence>
<dbReference type="Proteomes" id="UP001302676">
    <property type="component" value="Unassembled WGS sequence"/>
</dbReference>
<proteinExistence type="predicted"/>
<reference evidence="4" key="2">
    <citation type="submission" date="2023-05" db="EMBL/GenBank/DDBJ databases">
        <authorList>
            <consortium name="Lawrence Berkeley National Laboratory"/>
            <person name="Steindorff A."/>
            <person name="Hensen N."/>
            <person name="Bonometti L."/>
            <person name="Westerberg I."/>
            <person name="Brannstrom I.O."/>
            <person name="Guillou S."/>
            <person name="Cros-Aarteil S."/>
            <person name="Calhoun S."/>
            <person name="Haridas S."/>
            <person name="Kuo A."/>
            <person name="Mondo S."/>
            <person name="Pangilinan J."/>
            <person name="Riley R."/>
            <person name="Labutti K."/>
            <person name="Andreopoulos B."/>
            <person name="Lipzen A."/>
            <person name="Chen C."/>
            <person name="Yanf M."/>
            <person name="Daum C."/>
            <person name="Ng V."/>
            <person name="Clum A."/>
            <person name="Ohm R."/>
            <person name="Martin F."/>
            <person name="Silar P."/>
            <person name="Natvig D."/>
            <person name="Lalanne C."/>
            <person name="Gautier V."/>
            <person name="Ament-Velasquez S.L."/>
            <person name="Kruys A."/>
            <person name="Hutchinson M.I."/>
            <person name="Powell A.J."/>
            <person name="Barry K."/>
            <person name="Miller A.N."/>
            <person name="Grigoriev I.V."/>
            <person name="Debuchy R."/>
            <person name="Gladieux P."/>
            <person name="Thoren M.H."/>
            <person name="Johannesson H."/>
        </authorList>
    </citation>
    <scope>NUCLEOTIDE SEQUENCE</scope>
    <source>
        <strain evidence="4">CBS 141.50</strain>
    </source>
</reference>
<dbReference type="InterPro" id="IPR056948">
    <property type="entry name" value="PNGaseA_N"/>
</dbReference>
<comment type="caution">
    <text evidence="4">The sequence shown here is derived from an EMBL/GenBank/DDBJ whole genome shotgun (WGS) entry which is preliminary data.</text>
</comment>
<dbReference type="EMBL" id="MU853578">
    <property type="protein sequence ID" value="KAK4144312.1"/>
    <property type="molecule type" value="Genomic_DNA"/>
</dbReference>
<dbReference type="RefSeq" id="XP_062637683.1">
    <property type="nucleotide sequence ID" value="XM_062780485.1"/>
</dbReference>
<dbReference type="Pfam" id="PF25156">
    <property type="entry name" value="PNGase_A_C"/>
    <property type="match status" value="1"/>
</dbReference>
<evidence type="ECO:0000256" key="1">
    <source>
        <dbReference type="SAM" id="MobiDB-lite"/>
    </source>
</evidence>
<organism evidence="4 5">
    <name type="scientific">Dichotomopilus funicola</name>
    <dbReference type="NCBI Taxonomy" id="1934379"/>
    <lineage>
        <taxon>Eukaryota</taxon>
        <taxon>Fungi</taxon>
        <taxon>Dikarya</taxon>
        <taxon>Ascomycota</taxon>
        <taxon>Pezizomycotina</taxon>
        <taxon>Sordariomycetes</taxon>
        <taxon>Sordariomycetidae</taxon>
        <taxon>Sordariales</taxon>
        <taxon>Chaetomiaceae</taxon>
        <taxon>Dichotomopilus</taxon>
    </lineage>
</organism>
<name>A0AAN6V3W2_9PEZI</name>
<dbReference type="GeneID" id="87817098"/>
<feature type="transmembrane region" description="Helical" evidence="2">
    <location>
        <begin position="36"/>
        <end position="54"/>
    </location>
</feature>